<evidence type="ECO:0000256" key="6">
    <source>
        <dbReference type="ARBA" id="ARBA00022989"/>
    </source>
</evidence>
<keyword evidence="10" id="KW-1185">Reference proteome</keyword>
<keyword evidence="7 8" id="KW-0472">Membrane</keyword>
<evidence type="ECO:0000256" key="3">
    <source>
        <dbReference type="ARBA" id="ARBA00022475"/>
    </source>
</evidence>
<feature type="transmembrane region" description="Helical" evidence="8">
    <location>
        <begin position="208"/>
        <end position="224"/>
    </location>
</feature>
<dbReference type="EMBL" id="CP017269">
    <property type="protein sequence ID" value="AOT69684.1"/>
    <property type="molecule type" value="Genomic_DNA"/>
</dbReference>
<organism evidence="9 10">
    <name type="scientific">Geosporobacter ferrireducens</name>
    <dbReference type="NCBI Taxonomy" id="1424294"/>
    <lineage>
        <taxon>Bacteria</taxon>
        <taxon>Bacillati</taxon>
        <taxon>Bacillota</taxon>
        <taxon>Clostridia</taxon>
        <taxon>Peptostreptococcales</taxon>
        <taxon>Thermotaleaceae</taxon>
        <taxon>Geosporobacter</taxon>
    </lineage>
</organism>
<dbReference type="GO" id="GO:0005886">
    <property type="term" value="C:plasma membrane"/>
    <property type="evidence" value="ECO:0007669"/>
    <property type="project" value="UniProtKB-SubCell"/>
</dbReference>
<feature type="transmembrane region" description="Helical" evidence="8">
    <location>
        <begin position="114"/>
        <end position="131"/>
    </location>
</feature>
<comment type="similarity">
    <text evidence="2">Belongs to the ZIP transporter (TC 2.A.5) family.</text>
</comment>
<dbReference type="STRING" id="1424294.Gferi_08885"/>
<feature type="transmembrane region" description="Helical" evidence="8">
    <location>
        <begin position="236"/>
        <end position="255"/>
    </location>
</feature>
<feature type="transmembrane region" description="Helical" evidence="8">
    <location>
        <begin position="180"/>
        <end position="202"/>
    </location>
</feature>
<feature type="transmembrane region" description="Helical" evidence="8">
    <location>
        <begin position="73"/>
        <end position="93"/>
    </location>
</feature>
<feature type="transmembrane region" description="Helical" evidence="8">
    <location>
        <begin position="46"/>
        <end position="67"/>
    </location>
</feature>
<dbReference type="KEGG" id="gfe:Gferi_08885"/>
<dbReference type="GO" id="GO:0005385">
    <property type="term" value="F:zinc ion transmembrane transporter activity"/>
    <property type="evidence" value="ECO:0007669"/>
    <property type="project" value="TreeGrafter"/>
</dbReference>
<feature type="transmembrane region" description="Helical" evidence="8">
    <location>
        <begin position="12"/>
        <end position="34"/>
    </location>
</feature>
<evidence type="ECO:0000256" key="7">
    <source>
        <dbReference type="ARBA" id="ARBA00023136"/>
    </source>
</evidence>
<evidence type="ECO:0000313" key="10">
    <source>
        <dbReference type="Proteomes" id="UP000095743"/>
    </source>
</evidence>
<dbReference type="Pfam" id="PF02535">
    <property type="entry name" value="Zip"/>
    <property type="match status" value="1"/>
</dbReference>
<dbReference type="InterPro" id="IPR003689">
    <property type="entry name" value="ZIP"/>
</dbReference>
<keyword evidence="6 8" id="KW-1133">Transmembrane helix</keyword>
<dbReference type="OrthoDB" id="9787346at2"/>
<evidence type="ECO:0000256" key="1">
    <source>
        <dbReference type="ARBA" id="ARBA00004651"/>
    </source>
</evidence>
<dbReference type="PANTHER" id="PTHR11040:SF211">
    <property type="entry name" value="ZINC TRANSPORTER ZIP11"/>
    <property type="match status" value="1"/>
</dbReference>
<comment type="subcellular location">
    <subcellularLocation>
        <location evidence="1">Cell membrane</location>
        <topology evidence="1">Multi-pass membrane protein</topology>
    </subcellularLocation>
</comment>
<protein>
    <submittedName>
        <fullName evidence="9">Protein gufA</fullName>
    </submittedName>
</protein>
<sequence>MVAYLEQFNIIVVGFIASLVAGAATGLGALPIFFTKNVSHKFLDTMLGFAAGVMLAATSFSLIVPAIEYGGGGASGALTAMIGILLGGIFLDLMDKYSPHVHLLENRREGGSSSLTKVWLFIIAITLHNFPEGLAVGVGFGNGDIANGLTLAIGIGLQNIPEGLAVALALVREKYSPIKAFLIALFTGLVEPIGGIIGIGLVHIAQPILPLGLAFAAGAMLFVISDEIIPETHKHGFERVATYGLLIGFVIMMYLDVTLG</sequence>
<evidence type="ECO:0000313" key="9">
    <source>
        <dbReference type="EMBL" id="AOT69684.1"/>
    </source>
</evidence>
<feature type="transmembrane region" description="Helical" evidence="8">
    <location>
        <begin position="151"/>
        <end position="171"/>
    </location>
</feature>
<gene>
    <name evidence="9" type="ORF">Gferi_08885</name>
</gene>
<keyword evidence="3" id="KW-1003">Cell membrane</keyword>
<reference evidence="9 10" key="1">
    <citation type="submission" date="2016-09" db="EMBL/GenBank/DDBJ databases">
        <title>Genomic analysis reveals versatility of anaerobic energy metabolism of Geosporobacter ferrireducens IRF9 of phylum Firmicutes.</title>
        <authorList>
            <person name="Kim S.-J."/>
        </authorList>
    </citation>
    <scope>NUCLEOTIDE SEQUENCE [LARGE SCALE GENOMIC DNA]</scope>
    <source>
        <strain evidence="9 10">IRF9</strain>
    </source>
</reference>
<evidence type="ECO:0000256" key="8">
    <source>
        <dbReference type="SAM" id="Phobius"/>
    </source>
</evidence>
<dbReference type="AlphaFoldDB" id="A0A1D8GFK2"/>
<keyword evidence="4 8" id="KW-0812">Transmembrane</keyword>
<keyword evidence="5" id="KW-0862">Zinc</keyword>
<evidence type="ECO:0000256" key="2">
    <source>
        <dbReference type="ARBA" id="ARBA00006939"/>
    </source>
</evidence>
<evidence type="ECO:0000256" key="5">
    <source>
        <dbReference type="ARBA" id="ARBA00022833"/>
    </source>
</evidence>
<dbReference type="RefSeq" id="WP_069975643.1">
    <property type="nucleotide sequence ID" value="NZ_CP017269.1"/>
</dbReference>
<proteinExistence type="inferred from homology"/>
<name>A0A1D8GFK2_9FIRM</name>
<evidence type="ECO:0000256" key="4">
    <source>
        <dbReference type="ARBA" id="ARBA00022692"/>
    </source>
</evidence>
<accession>A0A1D8GFK2</accession>
<dbReference type="PANTHER" id="PTHR11040">
    <property type="entry name" value="ZINC/IRON TRANSPORTER"/>
    <property type="match status" value="1"/>
</dbReference>
<dbReference type="Proteomes" id="UP000095743">
    <property type="component" value="Chromosome"/>
</dbReference>